<comment type="caution">
    <text evidence="2">The sequence shown here is derived from an EMBL/GenBank/DDBJ whole genome shotgun (WGS) entry which is preliminary data.</text>
</comment>
<dbReference type="EMBL" id="JACHBW010000011">
    <property type="protein sequence ID" value="MBB6103980.1"/>
    <property type="molecule type" value="Genomic_DNA"/>
</dbReference>
<feature type="transmembrane region" description="Helical" evidence="1">
    <location>
        <begin position="60"/>
        <end position="81"/>
    </location>
</feature>
<evidence type="ECO:0000313" key="3">
    <source>
        <dbReference type="Proteomes" id="UP000571554"/>
    </source>
</evidence>
<accession>A0A7W9WS87</accession>
<keyword evidence="1" id="KW-0472">Membrane</keyword>
<reference evidence="2 3" key="1">
    <citation type="submission" date="2020-08" db="EMBL/GenBank/DDBJ databases">
        <title>Above-ground endophytic microbial communities from plants in different locations in the United States.</title>
        <authorList>
            <person name="Frank C."/>
        </authorList>
    </citation>
    <scope>NUCLEOTIDE SEQUENCE [LARGE SCALE GENOMIC DNA]</scope>
    <source>
        <strain evidence="2 3">WP4_2_2</strain>
    </source>
</reference>
<dbReference type="RefSeq" id="WP_221303732.1">
    <property type="nucleotide sequence ID" value="NZ_JACHBW010000011.1"/>
</dbReference>
<protein>
    <submittedName>
        <fullName evidence="2">Uncharacterized protein</fullName>
    </submittedName>
</protein>
<gene>
    <name evidence="2" type="ORF">F4827_003839</name>
</gene>
<evidence type="ECO:0000256" key="1">
    <source>
        <dbReference type="SAM" id="Phobius"/>
    </source>
</evidence>
<name>A0A7W9WS87_9BURK</name>
<sequence>MQDSHKNVEVAEGDQSAEDHAVKACCGHPGIGPLLLALFEIAMFVSLYQINFNKLPFTRFMGAMVARAFVAGLTSLMGMIWAGRLLQRTKRRSMLVQGPAFVAIGAHSILCIPACIWLLAVTSHFLRSG</sequence>
<evidence type="ECO:0000313" key="2">
    <source>
        <dbReference type="EMBL" id="MBB6103980.1"/>
    </source>
</evidence>
<feature type="transmembrane region" description="Helical" evidence="1">
    <location>
        <begin position="101"/>
        <end position="126"/>
    </location>
</feature>
<organism evidence="2 3">
    <name type="scientific">Paraburkholderia bannensis</name>
    <dbReference type="NCBI Taxonomy" id="765414"/>
    <lineage>
        <taxon>Bacteria</taxon>
        <taxon>Pseudomonadati</taxon>
        <taxon>Pseudomonadota</taxon>
        <taxon>Betaproteobacteria</taxon>
        <taxon>Burkholderiales</taxon>
        <taxon>Burkholderiaceae</taxon>
        <taxon>Paraburkholderia</taxon>
    </lineage>
</organism>
<feature type="transmembrane region" description="Helical" evidence="1">
    <location>
        <begin position="30"/>
        <end position="48"/>
    </location>
</feature>
<keyword evidence="1" id="KW-1133">Transmembrane helix</keyword>
<keyword evidence="3" id="KW-1185">Reference proteome</keyword>
<dbReference type="AlphaFoldDB" id="A0A7W9WS87"/>
<keyword evidence="1" id="KW-0812">Transmembrane</keyword>
<proteinExistence type="predicted"/>
<dbReference type="Proteomes" id="UP000571554">
    <property type="component" value="Unassembled WGS sequence"/>
</dbReference>